<dbReference type="CDD" id="cd00207">
    <property type="entry name" value="fer2"/>
    <property type="match status" value="1"/>
</dbReference>
<dbReference type="InterPro" id="IPR017896">
    <property type="entry name" value="4Fe4S_Fe-S-bd"/>
</dbReference>
<proteinExistence type="inferred from homology"/>
<keyword evidence="11" id="KW-0520">NAD</keyword>
<dbReference type="EMBL" id="DVOD01000033">
    <property type="protein sequence ID" value="HIU92430.1"/>
    <property type="molecule type" value="Genomic_DNA"/>
</dbReference>
<comment type="cofactor">
    <cofactor evidence="1">
        <name>[4Fe-4S] cluster</name>
        <dbReference type="ChEBI" id="CHEBI:49883"/>
    </cofactor>
</comment>
<feature type="domain" description="4Fe-4S ferredoxin-type" evidence="15">
    <location>
        <begin position="190"/>
        <end position="218"/>
    </location>
</feature>
<keyword evidence="9" id="KW-0408">Iron</keyword>
<dbReference type="SMART" id="SM00929">
    <property type="entry name" value="NADH-G_4Fe-4S_3"/>
    <property type="match status" value="1"/>
</dbReference>
<evidence type="ECO:0000256" key="13">
    <source>
        <dbReference type="ARBA" id="ARBA00034078"/>
    </source>
</evidence>
<evidence type="ECO:0000259" key="14">
    <source>
        <dbReference type="PROSITE" id="PS51085"/>
    </source>
</evidence>
<dbReference type="InterPro" id="IPR036991">
    <property type="entry name" value="Fe_hydrogenase_ssu_sf"/>
</dbReference>
<evidence type="ECO:0000313" key="17">
    <source>
        <dbReference type="EMBL" id="HIU92430.1"/>
    </source>
</evidence>
<name>A0A9D1MZR6_9CLOT</name>
<dbReference type="GO" id="GO:0005506">
    <property type="term" value="F:iron ion binding"/>
    <property type="evidence" value="ECO:0007669"/>
    <property type="project" value="InterPro"/>
</dbReference>
<dbReference type="Pfam" id="PF13510">
    <property type="entry name" value="Fer2_4"/>
    <property type="match status" value="1"/>
</dbReference>
<dbReference type="InterPro" id="IPR001041">
    <property type="entry name" value="2Fe-2S_ferredoxin-type"/>
</dbReference>
<evidence type="ECO:0000256" key="5">
    <source>
        <dbReference type="ARBA" id="ARBA00022714"/>
    </source>
</evidence>
<evidence type="ECO:0000256" key="8">
    <source>
        <dbReference type="ARBA" id="ARBA00022967"/>
    </source>
</evidence>
<dbReference type="Pfam" id="PF12838">
    <property type="entry name" value="Fer4_7"/>
    <property type="match status" value="1"/>
</dbReference>
<evidence type="ECO:0000259" key="16">
    <source>
        <dbReference type="PROSITE" id="PS51839"/>
    </source>
</evidence>
<evidence type="ECO:0000256" key="3">
    <source>
        <dbReference type="ARBA" id="ARBA00005404"/>
    </source>
</evidence>
<keyword evidence="4" id="KW-0004">4Fe-4S</keyword>
<feature type="domain" description="2Fe-2S ferredoxin-type" evidence="14">
    <location>
        <begin position="3"/>
        <end position="84"/>
    </location>
</feature>
<dbReference type="Pfam" id="PF02256">
    <property type="entry name" value="Fe_hyd_SSU"/>
    <property type="match status" value="1"/>
</dbReference>
<dbReference type="InterPro" id="IPR019574">
    <property type="entry name" value="NADH_UbQ_OxRdtase_Gsu_4Fe4S-bd"/>
</dbReference>
<evidence type="ECO:0000256" key="9">
    <source>
        <dbReference type="ARBA" id="ARBA00023004"/>
    </source>
</evidence>
<dbReference type="PROSITE" id="PS00198">
    <property type="entry name" value="4FE4S_FER_1"/>
    <property type="match status" value="1"/>
</dbReference>
<dbReference type="Proteomes" id="UP000886748">
    <property type="component" value="Unassembled WGS sequence"/>
</dbReference>
<dbReference type="InterPro" id="IPR009016">
    <property type="entry name" value="Fe_hydrogenase"/>
</dbReference>
<comment type="caution">
    <text evidence="17">The sequence shown here is derived from an EMBL/GenBank/DDBJ whole genome shotgun (WGS) entry which is preliminary data.</text>
</comment>
<feature type="domain" description="4Fe-4S ferredoxin-type" evidence="15">
    <location>
        <begin position="146"/>
        <end position="176"/>
    </location>
</feature>
<dbReference type="GO" id="GO:0008901">
    <property type="term" value="F:ferredoxin hydrogenase activity"/>
    <property type="evidence" value="ECO:0007669"/>
    <property type="project" value="InterPro"/>
</dbReference>
<dbReference type="PROSITE" id="PS00641">
    <property type="entry name" value="COMPLEX1_75K_1"/>
    <property type="match status" value="1"/>
</dbReference>
<evidence type="ECO:0000259" key="15">
    <source>
        <dbReference type="PROSITE" id="PS51379"/>
    </source>
</evidence>
<protein>
    <submittedName>
        <fullName evidence="17">Iron hydrogenase small subunit</fullName>
    </submittedName>
</protein>
<accession>A0A9D1MZR6</accession>
<dbReference type="InterPro" id="IPR003149">
    <property type="entry name" value="Fe_hydrogenase_ssu"/>
</dbReference>
<dbReference type="InterPro" id="IPR036010">
    <property type="entry name" value="2Fe-2S_ferredoxin-like_sf"/>
</dbReference>
<dbReference type="GO" id="GO:0051539">
    <property type="term" value="F:4 iron, 4 sulfur cluster binding"/>
    <property type="evidence" value="ECO:0007669"/>
    <property type="project" value="UniProtKB-KW"/>
</dbReference>
<keyword evidence="10" id="KW-0411">Iron-sulfur</keyword>
<evidence type="ECO:0000256" key="2">
    <source>
        <dbReference type="ARBA" id="ARBA00004370"/>
    </source>
</evidence>
<dbReference type="FunFam" id="3.30.70.20:FF:000035">
    <property type="entry name" value="Iron hydrogenase 1"/>
    <property type="match status" value="1"/>
</dbReference>
<dbReference type="PROSITE" id="PS51085">
    <property type="entry name" value="2FE2S_FER_2"/>
    <property type="match status" value="1"/>
</dbReference>
<feature type="domain" description="4Fe-4S His(Cys)3-ligated-type" evidence="16">
    <location>
        <begin position="84"/>
        <end position="123"/>
    </location>
</feature>
<dbReference type="PANTHER" id="PTHR11615">
    <property type="entry name" value="NITRATE, FORMATE, IRON DEHYDROGENASE"/>
    <property type="match status" value="1"/>
</dbReference>
<dbReference type="FunFam" id="3.10.20.740:FF:000004">
    <property type="entry name" value="NADH-quinone oxidoreductase"/>
    <property type="match status" value="1"/>
</dbReference>
<dbReference type="NCBIfam" id="TIGR02512">
    <property type="entry name" value="FeFe_hydrog_A"/>
    <property type="match status" value="1"/>
</dbReference>
<dbReference type="SUPFAM" id="SSF54292">
    <property type="entry name" value="2Fe-2S ferredoxin-like"/>
    <property type="match status" value="1"/>
</dbReference>
<comment type="subcellular location">
    <subcellularLocation>
        <location evidence="2">Membrane</location>
    </subcellularLocation>
</comment>
<dbReference type="GO" id="GO:0016020">
    <property type="term" value="C:membrane"/>
    <property type="evidence" value="ECO:0007669"/>
    <property type="project" value="UniProtKB-SubCell"/>
</dbReference>
<keyword evidence="5" id="KW-0001">2Fe-2S</keyword>
<dbReference type="AlphaFoldDB" id="A0A9D1MZR6"/>
<dbReference type="Gene3D" id="3.10.20.740">
    <property type="match status" value="1"/>
</dbReference>
<reference evidence="17" key="1">
    <citation type="submission" date="2020-10" db="EMBL/GenBank/DDBJ databases">
        <authorList>
            <person name="Gilroy R."/>
        </authorList>
    </citation>
    <scope>NUCLEOTIDE SEQUENCE</scope>
    <source>
        <strain evidence="17">CHK154-7741</strain>
    </source>
</reference>
<comment type="similarity">
    <text evidence="3">Belongs to the complex I 75 kDa subunit family.</text>
</comment>
<keyword evidence="7" id="KW-0677">Repeat</keyword>
<dbReference type="InterPro" id="IPR050340">
    <property type="entry name" value="Cytosolic_Fe-S_CAF"/>
</dbReference>
<organism evidence="17 18">
    <name type="scientific">Candidatus Limenecus avicola</name>
    <dbReference type="NCBI Taxonomy" id="2840847"/>
    <lineage>
        <taxon>Bacteria</taxon>
        <taxon>Bacillati</taxon>
        <taxon>Bacillota</taxon>
        <taxon>Clostridia</taxon>
        <taxon>Eubacteriales</taxon>
        <taxon>Clostridiaceae</taxon>
        <taxon>Clostridiaceae incertae sedis</taxon>
        <taxon>Candidatus Limenecus</taxon>
    </lineage>
</organism>
<evidence type="ECO:0000256" key="11">
    <source>
        <dbReference type="ARBA" id="ARBA00023027"/>
    </source>
</evidence>
<dbReference type="SUPFAM" id="SSF53920">
    <property type="entry name" value="Fe-only hydrogenase"/>
    <property type="match status" value="1"/>
</dbReference>
<evidence type="ECO:0000256" key="1">
    <source>
        <dbReference type="ARBA" id="ARBA00001966"/>
    </source>
</evidence>
<reference evidence="17" key="2">
    <citation type="journal article" date="2021" name="PeerJ">
        <title>Extensive microbial diversity within the chicken gut microbiome revealed by metagenomics and culture.</title>
        <authorList>
            <person name="Gilroy R."/>
            <person name="Ravi A."/>
            <person name="Getino M."/>
            <person name="Pursley I."/>
            <person name="Horton D.L."/>
            <person name="Alikhan N.F."/>
            <person name="Baker D."/>
            <person name="Gharbi K."/>
            <person name="Hall N."/>
            <person name="Watson M."/>
            <person name="Adriaenssens E.M."/>
            <person name="Foster-Nyarko E."/>
            <person name="Jarju S."/>
            <person name="Secka A."/>
            <person name="Antonio M."/>
            <person name="Oren A."/>
            <person name="Chaudhuri R.R."/>
            <person name="La Ragione R."/>
            <person name="Hildebrand F."/>
            <person name="Pallen M.J."/>
        </authorList>
    </citation>
    <scope>NUCLEOTIDE SEQUENCE</scope>
    <source>
        <strain evidence="17">CHK154-7741</strain>
    </source>
</reference>
<evidence type="ECO:0000256" key="7">
    <source>
        <dbReference type="ARBA" id="ARBA00022737"/>
    </source>
</evidence>
<dbReference type="Gene3D" id="4.10.260.20">
    <property type="entry name" value="Iron hydrogenase, small subunit"/>
    <property type="match status" value="1"/>
</dbReference>
<dbReference type="PROSITE" id="PS51839">
    <property type="entry name" value="4FE4S_HC3"/>
    <property type="match status" value="1"/>
</dbReference>
<dbReference type="GO" id="GO:0051537">
    <property type="term" value="F:2 iron, 2 sulfur cluster binding"/>
    <property type="evidence" value="ECO:0007669"/>
    <property type="project" value="UniProtKB-KW"/>
</dbReference>
<dbReference type="InterPro" id="IPR004108">
    <property type="entry name" value="Fe_hydrogenase_lsu_C"/>
</dbReference>
<dbReference type="PROSITE" id="PS51379">
    <property type="entry name" value="4FE4S_FER_2"/>
    <property type="match status" value="2"/>
</dbReference>
<dbReference type="GO" id="GO:0008137">
    <property type="term" value="F:NADH dehydrogenase (ubiquinone) activity"/>
    <property type="evidence" value="ECO:0007669"/>
    <property type="project" value="InterPro"/>
</dbReference>
<gene>
    <name evidence="17" type="ORF">IAD26_04780</name>
</gene>
<sequence>MSDKKTLIINGKEVEFTDEPNLLEVIRKAGFNVPTFCYRPDLTQYGACRMCVVEVEYPNGRTLINSSCTMPPEANIKVKTNTERTRRIRKTVLELLLANHDRECTTCDKSGKCELQQYAEEYGIKDVSKYVQLQKDRFQPIDDSNPSLVRDPNKCILCGACVRACAEFQGHAVLGFANRGSKTVVQPMAGKSLASVDCVFCGQCQAVCPTGALTIKNEVNPVWSLITDPDTKVVAQIAPSVRVAIGEEFGLEPGENSIKLINAALKEIGFDLVFDTNFSADLTIMEEAHEFVERVSKGENLPLFTSCCPAWVRYMETQHPDMLHHLSSCKSPQGMLSPVLMELVPQYFEGFTKENMKIVSIMPCTAKKVEAKRAQLRKDGKFETDFVLTTQELAKMIKSAGIDFKSLEPAEGDSPFAQYSGAGTIFGASGGVAEAAVRTAYEFVTGEPLSDLDIKGMRGVDKNHRCKDVELDIKGTKVKVRVVSTLKEAEKSLQEIKNGTADFHMLEVMACPGGCINGGGQPLSFNDSKVKEKRAQGLYKEDSELTYRRSNDNPDIKKLYKEYLENPGSHKAHELLHTAYQDKFKGSYKDVVKQ</sequence>
<dbReference type="InterPro" id="IPR013352">
    <property type="entry name" value="Fe_hydrogenase_subset"/>
</dbReference>
<dbReference type="Pfam" id="PF02906">
    <property type="entry name" value="Fe_hyd_lg_C"/>
    <property type="match status" value="1"/>
</dbReference>
<comment type="cofactor">
    <cofactor evidence="13">
        <name>[2Fe-2S] cluster</name>
        <dbReference type="ChEBI" id="CHEBI:190135"/>
    </cofactor>
</comment>
<dbReference type="Gene3D" id="3.40.950.10">
    <property type="entry name" value="Fe-only Hydrogenase (Larger Subunit), Chain L, domain 3"/>
    <property type="match status" value="1"/>
</dbReference>
<dbReference type="GO" id="GO:0042773">
    <property type="term" value="P:ATP synthesis coupled electron transport"/>
    <property type="evidence" value="ECO:0007669"/>
    <property type="project" value="InterPro"/>
</dbReference>
<dbReference type="InterPro" id="IPR000283">
    <property type="entry name" value="NADH_UbQ_OxRdtase_75kDa_su_CS"/>
</dbReference>
<dbReference type="Pfam" id="PF10588">
    <property type="entry name" value="NADH-G_4Fe-4S_3"/>
    <property type="match status" value="1"/>
</dbReference>
<keyword evidence="8" id="KW-1278">Translocase</keyword>
<evidence type="ECO:0000313" key="18">
    <source>
        <dbReference type="Proteomes" id="UP000886748"/>
    </source>
</evidence>
<evidence type="ECO:0000256" key="10">
    <source>
        <dbReference type="ARBA" id="ARBA00023014"/>
    </source>
</evidence>
<evidence type="ECO:0000256" key="6">
    <source>
        <dbReference type="ARBA" id="ARBA00022723"/>
    </source>
</evidence>
<dbReference type="SMART" id="SM00902">
    <property type="entry name" value="Fe_hyd_SSU"/>
    <property type="match status" value="1"/>
</dbReference>
<keyword evidence="12" id="KW-0472">Membrane</keyword>
<dbReference type="Gene3D" id="3.30.70.20">
    <property type="match status" value="1"/>
</dbReference>
<dbReference type="SUPFAM" id="SSF54862">
    <property type="entry name" value="4Fe-4S ferredoxins"/>
    <property type="match status" value="1"/>
</dbReference>
<dbReference type="InterPro" id="IPR017900">
    <property type="entry name" value="4Fe4S_Fe_S_CS"/>
</dbReference>
<evidence type="ECO:0000256" key="4">
    <source>
        <dbReference type="ARBA" id="ARBA00022485"/>
    </source>
</evidence>
<dbReference type="Gene3D" id="3.40.50.1780">
    <property type="match status" value="1"/>
</dbReference>
<keyword evidence="6" id="KW-0479">Metal-binding</keyword>
<evidence type="ECO:0000256" key="12">
    <source>
        <dbReference type="ARBA" id="ARBA00023136"/>
    </source>
</evidence>